<dbReference type="Gene3D" id="2.60.120.260">
    <property type="entry name" value="Galactose-binding domain-like"/>
    <property type="match status" value="1"/>
</dbReference>
<protein>
    <recommendedName>
        <fullName evidence="3">Xaa-Pro dipeptidyl-peptidase</fullName>
        <ecNumber evidence="3">3.4.14.11</ecNumber>
    </recommendedName>
    <alternativeName>
        <fullName evidence="8">X-prolyl-dipeptidyl aminopeptidase</fullName>
    </alternativeName>
</protein>
<dbReference type="NCBIfam" id="NF003780">
    <property type="entry name" value="PRK05371.1-1"/>
    <property type="match status" value="1"/>
</dbReference>
<dbReference type="Pfam" id="PF08530">
    <property type="entry name" value="PepX_C"/>
    <property type="match status" value="1"/>
</dbReference>
<dbReference type="EMBL" id="CP157199">
    <property type="protein sequence ID" value="XBG60007.1"/>
    <property type="molecule type" value="Genomic_DNA"/>
</dbReference>
<dbReference type="SUPFAM" id="SSF49785">
    <property type="entry name" value="Galactose-binding domain-like"/>
    <property type="match status" value="1"/>
</dbReference>
<evidence type="ECO:0000256" key="1">
    <source>
        <dbReference type="ARBA" id="ARBA00000123"/>
    </source>
</evidence>
<dbReference type="SMART" id="SM00939">
    <property type="entry name" value="PepX_C"/>
    <property type="match status" value="1"/>
</dbReference>
<dbReference type="NCBIfam" id="TIGR00976">
    <property type="entry name" value="CocE_NonD"/>
    <property type="match status" value="1"/>
</dbReference>
<dbReference type="InterPro" id="IPR000383">
    <property type="entry name" value="Xaa-Pro-like_dom"/>
</dbReference>
<dbReference type="Pfam" id="PF02129">
    <property type="entry name" value="Peptidase_S15"/>
    <property type="match status" value="1"/>
</dbReference>
<dbReference type="Gene3D" id="3.40.50.1820">
    <property type="entry name" value="alpha/beta hydrolase"/>
    <property type="match status" value="2"/>
</dbReference>
<dbReference type="SUPFAM" id="SSF53474">
    <property type="entry name" value="alpha/beta-Hydrolases"/>
    <property type="match status" value="1"/>
</dbReference>
<keyword evidence="4" id="KW-0031">Aminopeptidase</keyword>
<gene>
    <name evidence="11" type="ORF">ABGB03_09040</name>
</gene>
<dbReference type="InterPro" id="IPR005674">
    <property type="entry name" value="CocE/Ser_esterase"/>
</dbReference>
<proteinExistence type="inferred from homology"/>
<evidence type="ECO:0000256" key="6">
    <source>
        <dbReference type="ARBA" id="ARBA00022801"/>
    </source>
</evidence>
<dbReference type="AlphaFoldDB" id="A0AAU7BPM8"/>
<evidence type="ECO:0000256" key="7">
    <source>
        <dbReference type="ARBA" id="ARBA00022825"/>
    </source>
</evidence>
<dbReference type="InterPro" id="IPR008252">
    <property type="entry name" value="Pept_S15_Xpro"/>
</dbReference>
<dbReference type="GO" id="GO:0004177">
    <property type="term" value="F:aminopeptidase activity"/>
    <property type="evidence" value="ECO:0007669"/>
    <property type="project" value="UniProtKB-KW"/>
</dbReference>
<feature type="chain" id="PRO_5043459114" description="Xaa-Pro dipeptidyl-peptidase" evidence="9">
    <location>
        <begin position="25"/>
        <end position="634"/>
    </location>
</feature>
<dbReference type="RefSeq" id="WP_347922093.1">
    <property type="nucleotide sequence ID" value="NZ_CP157199.1"/>
</dbReference>
<evidence type="ECO:0000256" key="4">
    <source>
        <dbReference type="ARBA" id="ARBA00022438"/>
    </source>
</evidence>
<evidence type="ECO:0000256" key="3">
    <source>
        <dbReference type="ARBA" id="ARBA00012463"/>
    </source>
</evidence>
<evidence type="ECO:0000313" key="11">
    <source>
        <dbReference type="EMBL" id="XBG60007.1"/>
    </source>
</evidence>
<comment type="catalytic activity">
    <reaction evidence="1">
        <text>Hydrolyzes Xaa-Pro-|- bonds to release unblocked, N-terminal dipeptides from substrates including Ala-Pro-|-p-nitroanilide and (sequentially) Tyr-Pro-|-Phe-Pro-|-Gly-Pro-|-Ile.</text>
        <dbReference type="EC" id="3.4.14.11"/>
    </reaction>
</comment>
<comment type="similarity">
    <text evidence="2">Belongs to the peptidase S15 family.</text>
</comment>
<keyword evidence="7" id="KW-0720">Serine protease</keyword>
<evidence type="ECO:0000256" key="5">
    <source>
        <dbReference type="ARBA" id="ARBA00022670"/>
    </source>
</evidence>
<dbReference type="PANTHER" id="PTHR43056:SF10">
    <property type="entry name" value="COCE_NOND FAMILY, PUTATIVE (AFU_ORTHOLOGUE AFUA_7G00600)-RELATED"/>
    <property type="match status" value="1"/>
</dbReference>
<keyword evidence="9" id="KW-0732">Signal</keyword>
<dbReference type="GO" id="GO:0008239">
    <property type="term" value="F:dipeptidyl-peptidase activity"/>
    <property type="evidence" value="ECO:0007669"/>
    <property type="project" value="UniProtKB-EC"/>
</dbReference>
<reference evidence="11" key="1">
    <citation type="submission" date="2024-05" db="EMBL/GenBank/DDBJ databases">
        <title>Pontimicrobium maritimus sp. nov., isolated form sea water.</title>
        <authorList>
            <person name="Muhammad N."/>
            <person name="Vuong T.Q."/>
            <person name="Han H.L."/>
            <person name="Kim S.-G."/>
        </authorList>
    </citation>
    <scope>NUCLEOTIDE SEQUENCE</scope>
    <source>
        <strain evidence="11">SW4</strain>
    </source>
</reference>
<evidence type="ECO:0000256" key="9">
    <source>
        <dbReference type="SAM" id="SignalP"/>
    </source>
</evidence>
<dbReference type="PANTHER" id="PTHR43056">
    <property type="entry name" value="PEPTIDASE S9 PROLYL OLIGOPEPTIDASE"/>
    <property type="match status" value="1"/>
</dbReference>
<dbReference type="GO" id="GO:0008236">
    <property type="term" value="F:serine-type peptidase activity"/>
    <property type="evidence" value="ECO:0007669"/>
    <property type="project" value="UniProtKB-KW"/>
</dbReference>
<dbReference type="InterPro" id="IPR029058">
    <property type="entry name" value="AB_hydrolase_fold"/>
</dbReference>
<evidence type="ECO:0000256" key="8">
    <source>
        <dbReference type="ARBA" id="ARBA00030045"/>
    </source>
</evidence>
<dbReference type="InterPro" id="IPR013736">
    <property type="entry name" value="Xaa-Pro_dipept_C"/>
</dbReference>
<keyword evidence="6" id="KW-0378">Hydrolase</keyword>
<dbReference type="EC" id="3.4.14.11" evidence="3"/>
<sequence length="634" mass="70382">MKVIFKKDLYIFLLTLSIVFSAIAQEKAKPVFKDGEAQIVEAFNNPDDWIRHDLWVETSFDTDGDGKLDRMHVAVTRPKQTDTEGLKLPVVYESSPYYAGTAGFGEGTFWDVKHELGETPKPRVHPEVTRTGKRPIISNSQIKTWVPRGYIVVHSSSPGTGLSQGSPTVGGDNESLAPKAVVEWLCGRAKGYTTPYGNETVEAFWSTGKVGMTGTSYNGTIPLAAATTGVEGLEAIIPIAPNTSYYHYYRSNGLVRSPGGYLGEDIDVLYDFIHSGGEEPLTPMKNTKISDADIPTAVFKSKREYSNAMVRDTEMKNGMDRATGDYNDFWAGRDYLNDMGPMKAALLMSHGFNDWNVMPEHSYRIYKKAKEMGLPTQIYYHQNGHGGPPPMTMMNRWFTHYLHGIENGVENDARAWIVRENDAQDKPTAYKDYPNPEASNVSLYLSPGAPIKGGLSPKKTSTNKTETLVDNYSFSGSGLAQADITNHRLLYVTPTLTKDVHISGIPKIMITLSSNKPAANLSVWLVSLPWQEGRRAKLTDNLINRGWADPQNYKSIRKSEPLEKGKFYTMTFDLNPDDQVIKKGQQIGLMFFSSDKEFTLQPQPGTELTIKLNETSLVLPIVGGIEALNAAFKN</sequence>
<evidence type="ECO:0000259" key="10">
    <source>
        <dbReference type="SMART" id="SM00939"/>
    </source>
</evidence>
<evidence type="ECO:0000256" key="2">
    <source>
        <dbReference type="ARBA" id="ARBA00010819"/>
    </source>
</evidence>
<dbReference type="InterPro" id="IPR008979">
    <property type="entry name" value="Galactose-bd-like_sf"/>
</dbReference>
<name>A0AAU7BPM8_9FLAO</name>
<organism evidence="11">
    <name type="scientific">Pontimicrobium sp. SW4</name>
    <dbReference type="NCBI Taxonomy" id="3153519"/>
    <lineage>
        <taxon>Bacteria</taxon>
        <taxon>Pseudomonadati</taxon>
        <taxon>Bacteroidota</taxon>
        <taxon>Flavobacteriia</taxon>
        <taxon>Flavobacteriales</taxon>
        <taxon>Flavobacteriaceae</taxon>
        <taxon>Pontimicrobium</taxon>
    </lineage>
</organism>
<accession>A0AAU7BPM8</accession>
<feature type="signal peptide" evidence="9">
    <location>
        <begin position="1"/>
        <end position="24"/>
    </location>
</feature>
<dbReference type="GO" id="GO:0006508">
    <property type="term" value="P:proteolysis"/>
    <property type="evidence" value="ECO:0007669"/>
    <property type="project" value="UniProtKB-KW"/>
</dbReference>
<keyword evidence="5" id="KW-0645">Protease</keyword>
<dbReference type="InterPro" id="IPR050585">
    <property type="entry name" value="Xaa-Pro_dipeptidyl-ppase/CocE"/>
</dbReference>
<dbReference type="PRINTS" id="PR00923">
    <property type="entry name" value="LACTOPTASE"/>
</dbReference>
<feature type="domain" description="Xaa-Pro dipeptidyl-peptidase C-terminal" evidence="10">
    <location>
        <begin position="395"/>
        <end position="618"/>
    </location>
</feature>